<sequence>MLFLVGAWLLLETMNKTVFAPYATFTDHDRLTKPYSKKVIALRQSQKETRLNQGEVGSYNGSIVRLPTVALFECSVVLKYEFDEEELHSLLAFAEQTFSSNTPLPATTGPLDWSYSMDLVLDAMARCPQAAGNSILWNRHLELLVNLRDFIAAESSRIRYLVKCVNSTRTQEVVAVPFTVIPALKCITKSIVTLAKEGHLWEKQGCPSRGLVDNLAVLFTGPTVSEEKLRKECLSELESLIPNGLSQHDQNHSWSFVWRVRRHIHVHPRY</sequence>
<gene>
    <name evidence="1" type="ORF">NM688_g8087</name>
</gene>
<evidence type="ECO:0000313" key="1">
    <source>
        <dbReference type="EMBL" id="KAJ3527757.1"/>
    </source>
</evidence>
<reference evidence="1" key="1">
    <citation type="submission" date="2022-07" db="EMBL/GenBank/DDBJ databases">
        <title>Genome Sequence of Phlebia brevispora.</title>
        <authorList>
            <person name="Buettner E."/>
        </authorList>
    </citation>
    <scope>NUCLEOTIDE SEQUENCE</scope>
    <source>
        <strain evidence="1">MPL23</strain>
    </source>
</reference>
<comment type="caution">
    <text evidence="1">The sequence shown here is derived from an EMBL/GenBank/DDBJ whole genome shotgun (WGS) entry which is preliminary data.</text>
</comment>
<evidence type="ECO:0000313" key="2">
    <source>
        <dbReference type="Proteomes" id="UP001148662"/>
    </source>
</evidence>
<dbReference type="EMBL" id="JANHOG010002066">
    <property type="protein sequence ID" value="KAJ3527757.1"/>
    <property type="molecule type" value="Genomic_DNA"/>
</dbReference>
<keyword evidence="2" id="KW-1185">Reference proteome</keyword>
<accession>A0ACC1RXH0</accession>
<proteinExistence type="predicted"/>
<dbReference type="Proteomes" id="UP001148662">
    <property type="component" value="Unassembled WGS sequence"/>
</dbReference>
<protein>
    <submittedName>
        <fullName evidence="1">Uncharacterized protein</fullName>
    </submittedName>
</protein>
<name>A0ACC1RXH0_9APHY</name>
<organism evidence="1 2">
    <name type="scientific">Phlebia brevispora</name>
    <dbReference type="NCBI Taxonomy" id="194682"/>
    <lineage>
        <taxon>Eukaryota</taxon>
        <taxon>Fungi</taxon>
        <taxon>Dikarya</taxon>
        <taxon>Basidiomycota</taxon>
        <taxon>Agaricomycotina</taxon>
        <taxon>Agaricomycetes</taxon>
        <taxon>Polyporales</taxon>
        <taxon>Meruliaceae</taxon>
        <taxon>Phlebia</taxon>
    </lineage>
</organism>